<dbReference type="AlphaFoldDB" id="A0A0A7CM52"/>
<organism evidence="2">
    <name type="scientific">Thraustotheca clavata</name>
    <dbReference type="NCBI Taxonomy" id="74557"/>
    <lineage>
        <taxon>Eukaryota</taxon>
        <taxon>Sar</taxon>
        <taxon>Stramenopiles</taxon>
        <taxon>Oomycota</taxon>
        <taxon>Saprolegniomycetes</taxon>
        <taxon>Saprolegniales</taxon>
        <taxon>Achlyaceae</taxon>
        <taxon>Thraustotheca</taxon>
    </lineage>
</organism>
<evidence type="ECO:0000313" key="2">
    <source>
        <dbReference type="EMBL" id="AIG55489.1"/>
    </source>
</evidence>
<proteinExistence type="predicted"/>
<feature type="signal peptide" evidence="1">
    <location>
        <begin position="1"/>
        <end position="16"/>
    </location>
</feature>
<reference evidence="2 4" key="1">
    <citation type="journal article" date="2014" name="Genome Biol. Evol.">
        <title>The secreted proteins of Achlya hypogyna and Thraustotheca clavata identify the ancestral oomycete secretome and reveal gene acquisitions by horizontal gene transfer.</title>
        <authorList>
            <person name="Misner I."/>
            <person name="Blouin N."/>
            <person name="Leonard G."/>
            <person name="Richards T.A."/>
            <person name="Lane C.E."/>
        </authorList>
    </citation>
    <scope>NUCLEOTIDE SEQUENCE</scope>
    <source>
        <strain evidence="2 4">ATCC 34112</strain>
    </source>
</reference>
<protein>
    <submittedName>
        <fullName evidence="2">Secreted protein</fullName>
    </submittedName>
</protein>
<feature type="chain" id="PRO_5002027286" evidence="1">
    <location>
        <begin position="17"/>
        <end position="445"/>
    </location>
</feature>
<gene>
    <name evidence="3" type="ORF">THRCLA_03447</name>
</gene>
<keyword evidence="1" id="KW-0732">Signal</keyword>
<dbReference type="OrthoDB" id="66424at2759"/>
<dbReference type="SUPFAM" id="SSF48452">
    <property type="entry name" value="TPR-like"/>
    <property type="match status" value="2"/>
</dbReference>
<sequence>MVIAISLFLLAAVCIAKEFTGDVLEIDVVPLVPYEPYALPRMRWTDLNRALGMEASGKMLKVDQVDTFLGKIGVPKEDQKAFEKLSQLEVNSLFGDDEYDKERDVLIAMEMLDEGEIDAGIEMLEQVKAHVERTRGKKHPLYANAMADLGYAFMLKRDFAASHKELLKAMELDEEIQEEFGVYNLAASINLMATSALRSGGGQFEALSAAYETAFNALHKIEHPARFKILMNMANMYRNQWLPLRAIQMFKLAKQYEKEQRIVGDLQLGLGISYLMLGEAKQAHDILESVVGIYEEQGKTGAKNYVETVYQLATSEIQLHHFGRALRRLQSLRKMHLIQSNPLAQALVMTSIGDCLLEMGYVDQSIGILEAAMALLQEHPADPNNELKPYLPVIHIKLLHWTAKAWDIHDANSTSTLNHHEIAYERSRMVFGENHPLTKMHHITS</sequence>
<name>A0A0A7CM52_9STRA</name>
<keyword evidence="4" id="KW-1185">Reference proteome</keyword>
<dbReference type="Proteomes" id="UP000243217">
    <property type="component" value="Unassembled WGS sequence"/>
</dbReference>
<evidence type="ECO:0000256" key="1">
    <source>
        <dbReference type="SAM" id="SignalP"/>
    </source>
</evidence>
<evidence type="ECO:0000313" key="3">
    <source>
        <dbReference type="EMBL" id="OQS04300.1"/>
    </source>
</evidence>
<dbReference type="Gene3D" id="1.25.40.10">
    <property type="entry name" value="Tetratricopeptide repeat domain"/>
    <property type="match status" value="2"/>
</dbReference>
<dbReference type="EMBL" id="KM038028">
    <property type="protein sequence ID" value="AIG55489.1"/>
    <property type="molecule type" value="Genomic_DNA"/>
</dbReference>
<evidence type="ECO:0000313" key="4">
    <source>
        <dbReference type="Proteomes" id="UP000243217"/>
    </source>
</evidence>
<dbReference type="EMBL" id="JNBS01000642">
    <property type="protein sequence ID" value="OQS04300.1"/>
    <property type="molecule type" value="Genomic_DNA"/>
</dbReference>
<accession>A0A0A7CM52</accession>
<dbReference type="InterPro" id="IPR011990">
    <property type="entry name" value="TPR-like_helical_dom_sf"/>
</dbReference>